<evidence type="ECO:0008006" key="9">
    <source>
        <dbReference type="Google" id="ProtNLM"/>
    </source>
</evidence>
<keyword evidence="3" id="KW-0221">Differentiation</keyword>
<evidence type="ECO:0000256" key="6">
    <source>
        <dbReference type="SAM" id="MobiDB-lite"/>
    </source>
</evidence>
<feature type="region of interest" description="Disordered" evidence="6">
    <location>
        <begin position="1012"/>
        <end position="1047"/>
    </location>
</feature>
<evidence type="ECO:0000256" key="5">
    <source>
        <dbReference type="SAM" id="Coils"/>
    </source>
</evidence>
<comment type="similarity">
    <text evidence="1">Belongs to the Frigida family.</text>
</comment>
<keyword evidence="4" id="KW-0287">Flowering</keyword>
<dbReference type="AlphaFoldDB" id="A0A8J4Q446"/>
<proteinExistence type="inferred from homology"/>
<evidence type="ECO:0000256" key="1">
    <source>
        <dbReference type="ARBA" id="ARBA00008956"/>
    </source>
</evidence>
<comment type="caution">
    <text evidence="7">The sequence shown here is derived from an EMBL/GenBank/DDBJ whole genome shotgun (WGS) entry which is preliminary data.</text>
</comment>
<feature type="coiled-coil region" evidence="5">
    <location>
        <begin position="277"/>
        <end position="430"/>
    </location>
</feature>
<name>A0A8J4Q446_9ROSI</name>
<dbReference type="GO" id="GO:0009908">
    <property type="term" value="P:flower development"/>
    <property type="evidence" value="ECO:0007669"/>
    <property type="project" value="UniProtKB-KW"/>
</dbReference>
<evidence type="ECO:0000256" key="4">
    <source>
        <dbReference type="ARBA" id="ARBA00023089"/>
    </source>
</evidence>
<accession>A0A8J4Q446</accession>
<evidence type="ECO:0000313" key="8">
    <source>
        <dbReference type="Proteomes" id="UP000737018"/>
    </source>
</evidence>
<dbReference type="InterPro" id="IPR012474">
    <property type="entry name" value="Frigida"/>
</dbReference>
<protein>
    <recommendedName>
        <fullName evidence="9">FRIGIDA-like protein</fullName>
    </recommendedName>
</protein>
<dbReference type="Pfam" id="PF07899">
    <property type="entry name" value="Frigida"/>
    <property type="match status" value="2"/>
</dbReference>
<feature type="compositionally biased region" description="Polar residues" evidence="6">
    <location>
        <begin position="1028"/>
        <end position="1040"/>
    </location>
</feature>
<dbReference type="PANTHER" id="PTHR31791:SF37">
    <property type="entry name" value="A_TM021B04.7 PROTEIN"/>
    <property type="match status" value="1"/>
</dbReference>
<evidence type="ECO:0000313" key="7">
    <source>
        <dbReference type="EMBL" id="KAF3944670.1"/>
    </source>
</evidence>
<feature type="coiled-coil region" evidence="5">
    <location>
        <begin position="214"/>
        <end position="248"/>
    </location>
</feature>
<evidence type="ECO:0000256" key="2">
    <source>
        <dbReference type="ARBA" id="ARBA00022473"/>
    </source>
</evidence>
<dbReference type="EMBL" id="JRKL02012564">
    <property type="protein sequence ID" value="KAF3944670.1"/>
    <property type="molecule type" value="Genomic_DNA"/>
</dbReference>
<dbReference type="OrthoDB" id="1166041at2759"/>
<keyword evidence="8" id="KW-1185">Reference proteome</keyword>
<keyword evidence="2" id="KW-0217">Developmental protein</keyword>
<sequence length="1108" mass="127324">MHAIVVFLRPRTSSLYNFYVAMEKVASDLKLIGLKQSGLRKAFEALNAQASSILLLTLQWKDLEEYLDSTRKSIETQFKELEEREKEMGLKVKQLGLVQSELGAKEIELGLVLEKLQLNKEQLVLMQKSMGQYSRDLKLKKEELDWLEKSFVECCDKLGLKEKQLETVRDSLDKYSDEVMMKGKEVELAKKRIKDCAEKFVLKERELCGVQKLIEEKAMELKSKEKQLESIKILIEENSEELEAKEKQFDQIGKLIKERTMELKVKENEFESIDGCIKESSEKIKSKKKILDLIEKKLIDQSKEVQSKEKQLDSVEELYRKFCEDFELKQREYNAIRRSIEELNEELEFKGNQLNSRQNLIKECDKELKSKQEELRSIQKAIVECFKEQKSKEKELYLVEKSVKECADSLESKEKQLKFVQETVNEGLKELELKEKHLASLKKSMDERSHNLEMRERQVKERVKELDLKEKQFDSIKNNLEMRERKVKERVKELELRERKFDSKQISLKETIKEKELKGNTNDLPIQVNTEQHEHTPANNVIVDPYPASLRSHTTMDGRSLQLLLNKNLQRHEMVRCEVSTILQTASDPSKLVLDAMHGFYPPHSREGDMVLDVNIIRRSCILLLEQLMKTSKVVKPQVREAAMKVAVEWKAKMKVDNDNGLEVLGFLQLLATYGLGSGFNEDELQSLFLTIDQHRLAPELCRTLGIIYKAPVASALHSQVKMEQLEYLPAKNVACSSSVNLQLNATTYGSLQFLNEQLNGADLTCNEILASPQLLSDPAKLVLDVMQGSFPYIWEKGDTGFEAGVMKSYILMLQQLKSLSPQIPPQVKEEAMKLAVEWKMKFTASAINSLEVLAFLLLLATYELTSSFNRDEILKLFEVVAEYKQALEVCQTLGFIDQIPDFIKNLIERKIYIKAVRFICAFKLVDKFPPVPLLKKYLENSRSSTKNSCKRKKSLEEKDKATNREIAALRDVLGCITDYNLESQFPPKDIERRVLELEKLKAERRNAASTSAVEFGPKQPDVKKCDNSGSACKQQARPQNRNKRARTAVSTVRPHAMPVPAHAISPHHYGTGANGGHGHFGYAGNYSLSPYLGAGHHFVRNHYLFHS</sequence>
<dbReference type="Proteomes" id="UP000737018">
    <property type="component" value="Unassembled WGS sequence"/>
</dbReference>
<evidence type="ECO:0000256" key="3">
    <source>
        <dbReference type="ARBA" id="ARBA00022782"/>
    </source>
</evidence>
<dbReference type="PANTHER" id="PTHR31791">
    <property type="entry name" value="FRIGIDA-LIKE PROTEIN 3-RELATED"/>
    <property type="match status" value="1"/>
</dbReference>
<reference evidence="7" key="1">
    <citation type="submission" date="2020-03" db="EMBL/GenBank/DDBJ databases">
        <title>Castanea mollissima Vanexum genome sequencing.</title>
        <authorList>
            <person name="Staton M."/>
        </authorList>
    </citation>
    <scope>NUCLEOTIDE SEQUENCE</scope>
    <source>
        <tissue evidence="7">Leaf</tissue>
    </source>
</reference>
<keyword evidence="5" id="KW-0175">Coiled coil</keyword>
<organism evidence="7 8">
    <name type="scientific">Castanea mollissima</name>
    <name type="common">Chinese chestnut</name>
    <dbReference type="NCBI Taxonomy" id="60419"/>
    <lineage>
        <taxon>Eukaryota</taxon>
        <taxon>Viridiplantae</taxon>
        <taxon>Streptophyta</taxon>
        <taxon>Embryophyta</taxon>
        <taxon>Tracheophyta</taxon>
        <taxon>Spermatophyta</taxon>
        <taxon>Magnoliopsida</taxon>
        <taxon>eudicotyledons</taxon>
        <taxon>Gunneridae</taxon>
        <taxon>Pentapetalae</taxon>
        <taxon>rosids</taxon>
        <taxon>fabids</taxon>
        <taxon>Fagales</taxon>
        <taxon>Fagaceae</taxon>
        <taxon>Castanea</taxon>
    </lineage>
</organism>
<gene>
    <name evidence="7" type="ORF">CMV_028879</name>
</gene>
<feature type="coiled-coil region" evidence="5">
    <location>
        <begin position="466"/>
        <end position="497"/>
    </location>
</feature>
<dbReference type="GO" id="GO:0030154">
    <property type="term" value="P:cell differentiation"/>
    <property type="evidence" value="ECO:0007669"/>
    <property type="project" value="UniProtKB-KW"/>
</dbReference>